<dbReference type="PANTHER" id="PTHR18460:SF3">
    <property type="entry name" value="TELO2-INTERACTING PROTEIN 1 HOMOLOG"/>
    <property type="match status" value="1"/>
</dbReference>
<dbReference type="Proteomes" id="UP000422736">
    <property type="component" value="Chromosome 6"/>
</dbReference>
<feature type="compositionally biased region" description="Acidic residues" evidence="1">
    <location>
        <begin position="783"/>
        <end position="799"/>
    </location>
</feature>
<name>A0ABX6EY21_KLUMA</name>
<evidence type="ECO:0000256" key="1">
    <source>
        <dbReference type="SAM" id="MobiDB-lite"/>
    </source>
</evidence>
<feature type="region of interest" description="Disordered" evidence="1">
    <location>
        <begin position="782"/>
        <end position="809"/>
    </location>
</feature>
<dbReference type="Pfam" id="PF24173">
    <property type="entry name" value="TPR_TTI1_N"/>
    <property type="match status" value="1"/>
</dbReference>
<feature type="domain" description="TTI1 C-terminal TPR" evidence="3">
    <location>
        <begin position="748"/>
        <end position="910"/>
    </location>
</feature>
<dbReference type="Pfam" id="PF24181">
    <property type="entry name" value="TPR_TTI1_C"/>
    <property type="match status" value="1"/>
</dbReference>
<evidence type="ECO:0000313" key="4">
    <source>
        <dbReference type="EMBL" id="QGN17240.1"/>
    </source>
</evidence>
<dbReference type="PANTHER" id="PTHR18460">
    <property type="entry name" value="TEL2 INTERACTING PROTEIN 1 TTI1 FAMILY MEMBER"/>
    <property type="match status" value="1"/>
</dbReference>
<dbReference type="InterPro" id="IPR016441">
    <property type="entry name" value="Tti1"/>
</dbReference>
<evidence type="ECO:0000313" key="5">
    <source>
        <dbReference type="Proteomes" id="UP000422736"/>
    </source>
</evidence>
<reference evidence="4 5" key="1">
    <citation type="submission" date="2016-03" db="EMBL/GenBank/DDBJ databases">
        <title>How can Kluyveromyces marxianus grow so fast - potential evolutionary course in Saccharomyces Complex revealed by comparative genomics.</title>
        <authorList>
            <person name="Mo W."/>
            <person name="Lu W."/>
            <person name="Yang X."/>
            <person name="Qi J."/>
            <person name="Lv H."/>
        </authorList>
    </citation>
    <scope>NUCLEOTIDE SEQUENCE [LARGE SCALE GENOMIC DNA]</scope>
    <source>
        <strain evidence="4 5">FIM1</strain>
    </source>
</reference>
<dbReference type="PIRSF" id="PIRSF005250">
    <property type="entry name" value="UCP005250"/>
    <property type="match status" value="1"/>
</dbReference>
<dbReference type="InterPro" id="IPR016024">
    <property type="entry name" value="ARM-type_fold"/>
</dbReference>
<proteinExistence type="predicted"/>
<evidence type="ECO:0000259" key="2">
    <source>
        <dbReference type="Pfam" id="PF24173"/>
    </source>
</evidence>
<feature type="domain" description="TTI1 N-terminal TPR" evidence="2">
    <location>
        <begin position="20"/>
        <end position="350"/>
    </location>
</feature>
<sequence>MIDEPQNGVSASSGEKAAIFNKLKPICVGLSQITFRKEESSILNDPQLKEHLEELVKQLDSFGNQNSLSAKLGDYVFVPISSMLKTCNSLPDPISVLVFNVLARVIRMCWSAPGAIDKSTFNQLLSVSTFLISPDLENKKLSEKSDEFKMAAIQLLYDLFSTSAFRKWDNGTLPTIAHSNTILLNLLEQGNMDIQLESSRCLQVLFHNINDGEMLSNVVPGNVSTFSKVILKPGLTTHSQVVCEILRTLTVLLVLVYNDSALGVTVEETKDGQNLQVKVTKPGKHRTTKWLTATSLQLKRAFEPVLQKLVKRDNSTINEQLFNSCVTLVNECHNAFFSLKDLLLKTILSIPNRDLTTLDAHKEDIARFMRDNNVTINTELQMSSQFNIVNNALQILDGDQIYDLQISRIILNSINESLKSHTKKLDKSKPTDLIKINNVGVNSLISTKSSFGYHGGSNIRNDKYVLPDVSYQTYQQVCDILLKLGSKMNARQLEEQITDLLSEESDVLTHSNHSIWIASNLLMGYQSSDLSACLEIESELTSCQFDVLELANERITTLSNRSEWTPLQRNNICMNLYALKKMIILMGPDFKHEMLDYIYNIIECFANENENVSTLSNEILMHIADQFYHGSMVELISDNIDYIVDGISVRLDNCLFQRAYMVLHVLIKLSGYDLVERLNDILEKLFWMLGYYHGYDDLCVALLNLFAEISFKVQDTFLKSNDSTKQIEIKTWNHDSFKPWGMSNIEQVFDVLDKEKSNPNVESELEPPEQTAEEFFKERLEADSDDEVDEEDYENEISQEEQGAKSEEMKWESPIPKKAYMLLLRFWSYSDRLLTHSSRRVRHKALDLLIILCPLLSTQQAVFLPNVSKVWAVVVQLSITEDLAQVARTYQLLASLVEYTDAFLMKKVLDMWKLFLQRDTLVSRILDNYKRRTGASASASASAAQEQSRSVILNNVPSSNTLLTQAHQKCHVLLVNCMNQFGLQFPDHTAVQMCMCLLPPMSVNGAPPESKHVTNIRLMLAHKCHHHHH</sequence>
<dbReference type="InterPro" id="IPR057567">
    <property type="entry name" value="TPR_TTI1_C"/>
</dbReference>
<dbReference type="InterPro" id="IPR057566">
    <property type="entry name" value="TPR_TTI1_N"/>
</dbReference>
<organism evidence="4 5">
    <name type="scientific">Kluyveromyces marxianus</name>
    <name type="common">Yeast</name>
    <name type="synonym">Candida kefyr</name>
    <dbReference type="NCBI Taxonomy" id="4911"/>
    <lineage>
        <taxon>Eukaryota</taxon>
        <taxon>Fungi</taxon>
        <taxon>Dikarya</taxon>
        <taxon>Ascomycota</taxon>
        <taxon>Saccharomycotina</taxon>
        <taxon>Saccharomycetes</taxon>
        <taxon>Saccharomycetales</taxon>
        <taxon>Saccharomycetaceae</taxon>
        <taxon>Kluyveromyces</taxon>
    </lineage>
</organism>
<keyword evidence="5" id="KW-1185">Reference proteome</keyword>
<accession>A0ABX6EY21</accession>
<protein>
    <submittedName>
        <fullName evidence="4">TEL2-interacting protein 1</fullName>
    </submittedName>
</protein>
<dbReference type="InterPro" id="IPR049362">
    <property type="entry name" value="TTI1_rpt"/>
</dbReference>
<dbReference type="Pfam" id="PF21547">
    <property type="entry name" value="TTI1"/>
    <property type="match status" value="1"/>
</dbReference>
<evidence type="ECO:0000259" key="3">
    <source>
        <dbReference type="Pfam" id="PF24181"/>
    </source>
</evidence>
<gene>
    <name evidence="4" type="primary">TTI1</name>
    <name evidence="4" type="ORF">FIM1_3971</name>
</gene>
<dbReference type="InterPro" id="IPR052587">
    <property type="entry name" value="TELO2-interacting_protein_1"/>
</dbReference>
<dbReference type="EMBL" id="CP015059">
    <property type="protein sequence ID" value="QGN17240.1"/>
    <property type="molecule type" value="Genomic_DNA"/>
</dbReference>
<dbReference type="SUPFAM" id="SSF48371">
    <property type="entry name" value="ARM repeat"/>
    <property type="match status" value="1"/>
</dbReference>